<dbReference type="OrthoDB" id="10020332at2759"/>
<dbReference type="RefSeq" id="XP_019620627.1">
    <property type="nucleotide sequence ID" value="XM_019765068.1"/>
</dbReference>
<protein>
    <submittedName>
        <fullName evidence="4">Uncharacterized protein LOC109467133</fullName>
    </submittedName>
</protein>
<evidence type="ECO:0000313" key="3">
    <source>
        <dbReference type="Proteomes" id="UP000515135"/>
    </source>
</evidence>
<feature type="compositionally biased region" description="Acidic residues" evidence="2">
    <location>
        <begin position="40"/>
        <end position="49"/>
    </location>
</feature>
<dbReference type="KEGG" id="bbel:109467133"/>
<dbReference type="AlphaFoldDB" id="A0A6P4YPM7"/>
<dbReference type="InterPro" id="IPR001258">
    <property type="entry name" value="NHL_repeat"/>
</dbReference>
<dbReference type="PANTHER" id="PTHR24104:SF50">
    <property type="entry name" value="SMP-30_GLUCONOLACTONASE_LRE-LIKE REGION DOMAIN-CONTAINING PROTEIN"/>
    <property type="match status" value="1"/>
</dbReference>
<reference evidence="4" key="1">
    <citation type="submission" date="2025-08" db="UniProtKB">
        <authorList>
            <consortium name="RefSeq"/>
        </authorList>
    </citation>
    <scope>IDENTIFICATION</scope>
    <source>
        <tissue evidence="4">Gonad</tissue>
    </source>
</reference>
<organism evidence="3 4">
    <name type="scientific">Branchiostoma belcheri</name>
    <name type="common">Amphioxus</name>
    <dbReference type="NCBI Taxonomy" id="7741"/>
    <lineage>
        <taxon>Eukaryota</taxon>
        <taxon>Metazoa</taxon>
        <taxon>Chordata</taxon>
        <taxon>Cephalochordata</taxon>
        <taxon>Leptocardii</taxon>
        <taxon>Amphioxiformes</taxon>
        <taxon>Branchiostomatidae</taxon>
        <taxon>Branchiostoma</taxon>
    </lineage>
</organism>
<dbReference type="GO" id="GO:0043161">
    <property type="term" value="P:proteasome-mediated ubiquitin-dependent protein catabolic process"/>
    <property type="evidence" value="ECO:0007669"/>
    <property type="project" value="TreeGrafter"/>
</dbReference>
<feature type="region of interest" description="Disordered" evidence="2">
    <location>
        <begin position="1"/>
        <end position="49"/>
    </location>
</feature>
<gene>
    <name evidence="4" type="primary">LOC109467133</name>
</gene>
<evidence type="ECO:0000256" key="2">
    <source>
        <dbReference type="SAM" id="MobiDB-lite"/>
    </source>
</evidence>
<dbReference type="InterPro" id="IPR050952">
    <property type="entry name" value="TRIM-NHL_E3_ligases"/>
</dbReference>
<dbReference type="SUPFAM" id="SSF101898">
    <property type="entry name" value="NHL repeat"/>
    <property type="match status" value="1"/>
</dbReference>
<dbReference type="GeneID" id="109467133"/>
<proteinExistence type="predicted"/>
<keyword evidence="3" id="KW-1185">Reference proteome</keyword>
<dbReference type="Pfam" id="PF01436">
    <property type="entry name" value="NHL"/>
    <property type="match status" value="1"/>
</dbReference>
<dbReference type="CDD" id="cd10909">
    <property type="entry name" value="ChtBD1_GH18_2"/>
    <property type="match status" value="1"/>
</dbReference>
<name>A0A6P4YPM7_BRABE</name>
<evidence type="ECO:0000313" key="4">
    <source>
        <dbReference type="RefSeq" id="XP_019620627.1"/>
    </source>
</evidence>
<sequence length="491" mass="53318">MAEDLTSDVVPNVVRNDSFSDSTTKPGTRTVPPTVRQTDEGENEHDDDEHLSIQSDAAFENRETVHISPGDFDTYAIAYTCKTYDTCIKKNVEETKSKPFQGSNTASSSHNDNDIDLAGCGSVQNYTDTFNGIDGRSSVPAFSTVSNTTRRQVTQKWRDDYRCGDGYTTGDGRTAECDPDSIWPCCSSANWCGNTAAHCDCAGCVDHRNTESGDRKLENIITIGGNGKEPIVMAYGVAVSADNEIFVTSFKGVQVFSINGKYLRHFHTTLPGKNGVIMPYDVAIGIEPGHLWVVGVILKSGAKEGHVQVVTYSRSGQAMKTFDVGFTRPSHPSPPVIAIDVRNNKIIVGQGKTVKMFDPDGSLYRSFKVLSGSQRGMIGGVTSDSEGNILLTLTHKAIEIYSKSGVKIFEFAGRGKGQMNYGICLDKFGNIIVADNENHRVDMFTSRGKFVRTIAKKDPSGIAMGPDGEMVVTSAGLRSTVTIFPRHMVLP</sequence>
<feature type="compositionally biased region" description="Polar residues" evidence="2">
    <location>
        <begin position="15"/>
        <end position="27"/>
    </location>
</feature>
<dbReference type="InterPro" id="IPR011042">
    <property type="entry name" value="6-blade_b-propeller_TolB-like"/>
</dbReference>
<dbReference type="Proteomes" id="UP000515135">
    <property type="component" value="Unplaced"/>
</dbReference>
<keyword evidence="1" id="KW-0677">Repeat</keyword>
<evidence type="ECO:0000256" key="1">
    <source>
        <dbReference type="ARBA" id="ARBA00022737"/>
    </source>
</evidence>
<dbReference type="GO" id="GO:0061630">
    <property type="term" value="F:ubiquitin protein ligase activity"/>
    <property type="evidence" value="ECO:0007669"/>
    <property type="project" value="TreeGrafter"/>
</dbReference>
<dbReference type="GO" id="GO:0000209">
    <property type="term" value="P:protein polyubiquitination"/>
    <property type="evidence" value="ECO:0007669"/>
    <property type="project" value="TreeGrafter"/>
</dbReference>
<dbReference type="CDD" id="cd05819">
    <property type="entry name" value="NHL"/>
    <property type="match status" value="1"/>
</dbReference>
<accession>A0A6P4YPM7</accession>
<dbReference type="Gene3D" id="2.120.10.30">
    <property type="entry name" value="TolB, C-terminal domain"/>
    <property type="match status" value="1"/>
</dbReference>
<dbReference type="PANTHER" id="PTHR24104">
    <property type="entry name" value="E3 UBIQUITIN-PROTEIN LIGASE NHLRC1-RELATED"/>
    <property type="match status" value="1"/>
</dbReference>